<evidence type="ECO:0000313" key="9">
    <source>
        <dbReference type="Proteomes" id="UP000469558"/>
    </source>
</evidence>
<dbReference type="GO" id="GO:0005634">
    <property type="term" value="C:nucleus"/>
    <property type="evidence" value="ECO:0007669"/>
    <property type="project" value="TreeGrafter"/>
</dbReference>
<dbReference type="GO" id="GO:0000981">
    <property type="term" value="F:DNA-binding transcription factor activity, RNA polymerase II-specific"/>
    <property type="evidence" value="ECO:0007669"/>
    <property type="project" value="InterPro"/>
</dbReference>
<dbReference type="AlphaFoldDB" id="A0A8T9C9Y8"/>
<evidence type="ECO:0000256" key="5">
    <source>
        <dbReference type="ARBA" id="ARBA00023242"/>
    </source>
</evidence>
<dbReference type="EMBL" id="QGMK01000364">
    <property type="protein sequence ID" value="TVY82146.1"/>
    <property type="molecule type" value="Genomic_DNA"/>
</dbReference>
<dbReference type="Pfam" id="PF04082">
    <property type="entry name" value="Fungal_trans"/>
    <property type="match status" value="1"/>
</dbReference>
<keyword evidence="1" id="KW-0479">Metal-binding</keyword>
<keyword evidence="5" id="KW-0539">Nucleus</keyword>
<keyword evidence="3" id="KW-0238">DNA-binding</keyword>
<dbReference type="PANTHER" id="PTHR47424:SF3">
    <property type="entry name" value="REGULATORY PROTEIN GAL4"/>
    <property type="match status" value="1"/>
</dbReference>
<gene>
    <name evidence="8" type="ORF">LSUE1_G002534</name>
</gene>
<keyword evidence="4" id="KW-0804">Transcription</keyword>
<reference evidence="8 9" key="1">
    <citation type="submission" date="2018-05" db="EMBL/GenBank/DDBJ databases">
        <title>Genome sequencing and assembly of the regulated plant pathogen Lachnellula willkommii and related sister species for the development of diagnostic species identification markers.</title>
        <authorList>
            <person name="Giroux E."/>
            <person name="Bilodeau G."/>
        </authorList>
    </citation>
    <scope>NUCLEOTIDE SEQUENCE [LARGE SCALE GENOMIC DNA]</scope>
    <source>
        <strain evidence="8 9">CBS 268.59</strain>
    </source>
</reference>
<accession>A0A8T9C9Y8</accession>
<dbReference type="InterPro" id="IPR036864">
    <property type="entry name" value="Zn2-C6_fun-type_DNA-bd_sf"/>
</dbReference>
<dbReference type="SMART" id="SM00906">
    <property type="entry name" value="Fungal_trans"/>
    <property type="match status" value="1"/>
</dbReference>
<dbReference type="CDD" id="cd00067">
    <property type="entry name" value="GAL4"/>
    <property type="match status" value="1"/>
</dbReference>
<evidence type="ECO:0000256" key="6">
    <source>
        <dbReference type="SAM" id="MobiDB-lite"/>
    </source>
</evidence>
<keyword evidence="2" id="KW-0805">Transcription regulation</keyword>
<dbReference type="PROSITE" id="PS50048">
    <property type="entry name" value="ZN2_CY6_FUNGAL_2"/>
    <property type="match status" value="1"/>
</dbReference>
<feature type="compositionally biased region" description="Polar residues" evidence="6">
    <location>
        <begin position="1"/>
        <end position="20"/>
    </location>
</feature>
<evidence type="ECO:0000259" key="7">
    <source>
        <dbReference type="PROSITE" id="PS50048"/>
    </source>
</evidence>
<dbReference type="GO" id="GO:0000978">
    <property type="term" value="F:RNA polymerase II cis-regulatory region sequence-specific DNA binding"/>
    <property type="evidence" value="ECO:0007669"/>
    <property type="project" value="TreeGrafter"/>
</dbReference>
<evidence type="ECO:0000256" key="1">
    <source>
        <dbReference type="ARBA" id="ARBA00022723"/>
    </source>
</evidence>
<dbReference type="GO" id="GO:0008270">
    <property type="term" value="F:zinc ion binding"/>
    <property type="evidence" value="ECO:0007669"/>
    <property type="project" value="InterPro"/>
</dbReference>
<dbReference type="GO" id="GO:0000435">
    <property type="term" value="P:positive regulation of transcription from RNA polymerase II promoter by galactose"/>
    <property type="evidence" value="ECO:0007669"/>
    <property type="project" value="TreeGrafter"/>
</dbReference>
<dbReference type="InterPro" id="IPR007219">
    <property type="entry name" value="XnlR_reg_dom"/>
</dbReference>
<dbReference type="CDD" id="cd12148">
    <property type="entry name" value="fungal_TF_MHR"/>
    <property type="match status" value="1"/>
</dbReference>
<keyword evidence="9" id="KW-1185">Reference proteome</keyword>
<evidence type="ECO:0000256" key="3">
    <source>
        <dbReference type="ARBA" id="ARBA00023125"/>
    </source>
</evidence>
<dbReference type="Gene3D" id="4.10.240.10">
    <property type="entry name" value="Zn(2)-C6 fungal-type DNA-binding domain"/>
    <property type="match status" value="1"/>
</dbReference>
<protein>
    <submittedName>
        <fullName evidence="8">Putative transcriptional regulatory protein</fullName>
    </submittedName>
</protein>
<dbReference type="PROSITE" id="PS00463">
    <property type="entry name" value="ZN2_CY6_FUNGAL_1"/>
    <property type="match status" value="1"/>
</dbReference>
<evidence type="ECO:0000256" key="4">
    <source>
        <dbReference type="ARBA" id="ARBA00023163"/>
    </source>
</evidence>
<comment type="caution">
    <text evidence="8">The sequence shown here is derived from an EMBL/GenBank/DDBJ whole genome shotgun (WGS) entry which is preliminary data.</text>
</comment>
<dbReference type="InterPro" id="IPR001138">
    <property type="entry name" value="Zn2Cys6_DnaBD"/>
</dbReference>
<feature type="region of interest" description="Disordered" evidence="6">
    <location>
        <begin position="1"/>
        <end position="31"/>
    </location>
</feature>
<dbReference type="Proteomes" id="UP000469558">
    <property type="component" value="Unassembled WGS sequence"/>
</dbReference>
<dbReference type="OrthoDB" id="310895at2759"/>
<evidence type="ECO:0000313" key="8">
    <source>
        <dbReference type="EMBL" id="TVY82146.1"/>
    </source>
</evidence>
<name>A0A8T9C9Y8_9HELO</name>
<evidence type="ECO:0000256" key="2">
    <source>
        <dbReference type="ARBA" id="ARBA00023015"/>
    </source>
</evidence>
<feature type="domain" description="Zn(2)-C6 fungal-type" evidence="7">
    <location>
        <begin position="31"/>
        <end position="60"/>
    </location>
</feature>
<dbReference type="SUPFAM" id="SSF57701">
    <property type="entry name" value="Zn2/Cys6 DNA-binding domain"/>
    <property type="match status" value="1"/>
</dbReference>
<dbReference type="InterPro" id="IPR051127">
    <property type="entry name" value="Fungal_SecMet_Regulators"/>
</dbReference>
<dbReference type="PANTHER" id="PTHR47424">
    <property type="entry name" value="REGULATORY PROTEIN GAL4"/>
    <property type="match status" value="1"/>
</dbReference>
<proteinExistence type="predicted"/>
<sequence length="653" mass="72814">MADGHNTSNSKSLNSPNSRTARSKKSRTPISCDRCKGRKTKCVDPVPGPCNYCARIGVSCGIPSRRKQRPFYHVTEEEYRSGMQILQHLLPSKDLSPETLRDIAKKLQDGENIETISMSNLQEGADVLNIDNVRAVADPEVEEVEDLHGQLGCLMEDSLGEYRYVGAYAEIAFNAAVCSMKGAPSPESLIEPSKFSFPPRSPTSPNVLQDIPIHDQPYLPPRDYCNYYVSRFFEEVHCIYWLYPVEQFHARLDETYSSCGTVSSRSWLCALYSICALGAVEGDTMDGPACFEPESNGGKGNTDRKTSHDYLALAKALLPEVNDEADIDSVRALALLSIALQTFGFRITSYLHMGTSIRIAFSLGLQHDKPHVSQSVMTRQRNRRIWWTLYLLDQSIASRCGSPCAIDERSLRIQAAFPSEQVLNPGTNTPLGILAVSASLCRLRKDIIQTIYPEQSPDSRTVSYSKVTNFIAALQKWLAAVPSHLKWGVPVAPSHKRAIAVLHLKYWDATMLLTQPFLLYLVLRSKQLSDLKRCWFEKLGDTCVEAAQDALSTLKTMELDQTLSSLVTFDATCVLKVVMVLVLALVKTNSEEYRNDIVKCVSLLQGMEQIGFCQKATQELPIRLKELGVLKDKDDSSNQNLAFSDQTALDFDL</sequence>
<dbReference type="GO" id="GO:0006351">
    <property type="term" value="P:DNA-templated transcription"/>
    <property type="evidence" value="ECO:0007669"/>
    <property type="project" value="InterPro"/>
</dbReference>
<organism evidence="8 9">
    <name type="scientific">Lachnellula suecica</name>
    <dbReference type="NCBI Taxonomy" id="602035"/>
    <lineage>
        <taxon>Eukaryota</taxon>
        <taxon>Fungi</taxon>
        <taxon>Dikarya</taxon>
        <taxon>Ascomycota</taxon>
        <taxon>Pezizomycotina</taxon>
        <taxon>Leotiomycetes</taxon>
        <taxon>Helotiales</taxon>
        <taxon>Lachnaceae</taxon>
        <taxon>Lachnellula</taxon>
    </lineage>
</organism>